<accession>A0A5B7G5S9</accession>
<name>A0A5B7G5S9_PORTR</name>
<comment type="caution">
    <text evidence="2">The sequence shown here is derived from an EMBL/GenBank/DDBJ whole genome shotgun (WGS) entry which is preliminary data.</text>
</comment>
<feature type="region of interest" description="Disordered" evidence="1">
    <location>
        <begin position="145"/>
        <end position="201"/>
    </location>
</feature>
<gene>
    <name evidence="2" type="ORF">E2C01_049511</name>
</gene>
<evidence type="ECO:0000313" key="2">
    <source>
        <dbReference type="EMBL" id="MPC55570.1"/>
    </source>
</evidence>
<evidence type="ECO:0000256" key="1">
    <source>
        <dbReference type="SAM" id="MobiDB-lite"/>
    </source>
</evidence>
<evidence type="ECO:0000313" key="3">
    <source>
        <dbReference type="Proteomes" id="UP000324222"/>
    </source>
</evidence>
<sequence length="201" mass="20126">MGCRGLLRGPLGPRGAWQCGGGLLWYGGGGVGVGVGVGDGGEWGRGRGRRRAWAGSCHGCGAGRDGAGLGGRAERAVACHLREVRAAAGWVIGPGVTAGRVAGLGGPGRGGLSQVPRGWGEAYGGRGSLSLTVPRNPRMILPQRRRRRHSGCGGGRQGAGGVAWPGWPARPRLGGATPPAGRSDRRGETVEGRGMAAAACG</sequence>
<dbReference type="EMBL" id="VSRR010013286">
    <property type="protein sequence ID" value="MPC55570.1"/>
    <property type="molecule type" value="Genomic_DNA"/>
</dbReference>
<reference evidence="2 3" key="1">
    <citation type="submission" date="2019-05" db="EMBL/GenBank/DDBJ databases">
        <title>Another draft genome of Portunus trituberculatus and its Hox gene families provides insights of decapod evolution.</title>
        <authorList>
            <person name="Jeong J.-H."/>
            <person name="Song I."/>
            <person name="Kim S."/>
            <person name="Choi T."/>
            <person name="Kim D."/>
            <person name="Ryu S."/>
            <person name="Kim W."/>
        </authorList>
    </citation>
    <scope>NUCLEOTIDE SEQUENCE [LARGE SCALE GENOMIC DNA]</scope>
    <source>
        <tissue evidence="2">Muscle</tissue>
    </source>
</reference>
<feature type="compositionally biased region" description="Gly residues" evidence="1">
    <location>
        <begin position="151"/>
        <end position="163"/>
    </location>
</feature>
<proteinExistence type="predicted"/>
<organism evidence="2 3">
    <name type="scientific">Portunus trituberculatus</name>
    <name type="common">Swimming crab</name>
    <name type="synonym">Neptunus trituberculatus</name>
    <dbReference type="NCBI Taxonomy" id="210409"/>
    <lineage>
        <taxon>Eukaryota</taxon>
        <taxon>Metazoa</taxon>
        <taxon>Ecdysozoa</taxon>
        <taxon>Arthropoda</taxon>
        <taxon>Crustacea</taxon>
        <taxon>Multicrustacea</taxon>
        <taxon>Malacostraca</taxon>
        <taxon>Eumalacostraca</taxon>
        <taxon>Eucarida</taxon>
        <taxon>Decapoda</taxon>
        <taxon>Pleocyemata</taxon>
        <taxon>Brachyura</taxon>
        <taxon>Eubrachyura</taxon>
        <taxon>Portunoidea</taxon>
        <taxon>Portunidae</taxon>
        <taxon>Portuninae</taxon>
        <taxon>Portunus</taxon>
    </lineage>
</organism>
<feature type="compositionally biased region" description="Basic and acidic residues" evidence="1">
    <location>
        <begin position="182"/>
        <end position="191"/>
    </location>
</feature>
<dbReference type="Proteomes" id="UP000324222">
    <property type="component" value="Unassembled WGS sequence"/>
</dbReference>
<dbReference type="AlphaFoldDB" id="A0A5B7G5S9"/>
<protein>
    <submittedName>
        <fullName evidence="2">Uncharacterized protein</fullName>
    </submittedName>
</protein>
<keyword evidence="3" id="KW-1185">Reference proteome</keyword>